<organism evidence="1">
    <name type="scientific">marine metagenome</name>
    <dbReference type="NCBI Taxonomy" id="408172"/>
    <lineage>
        <taxon>unclassified sequences</taxon>
        <taxon>metagenomes</taxon>
        <taxon>ecological metagenomes</taxon>
    </lineage>
</organism>
<dbReference type="EMBL" id="UINC01143607">
    <property type="protein sequence ID" value="SVD32622.1"/>
    <property type="molecule type" value="Genomic_DNA"/>
</dbReference>
<gene>
    <name evidence="1" type="ORF">METZ01_LOCUS385476</name>
</gene>
<protein>
    <submittedName>
        <fullName evidence="1">Uncharacterized protein</fullName>
    </submittedName>
</protein>
<dbReference type="AlphaFoldDB" id="A0A382UET6"/>
<evidence type="ECO:0000313" key="1">
    <source>
        <dbReference type="EMBL" id="SVD32622.1"/>
    </source>
</evidence>
<accession>A0A382UET6</accession>
<name>A0A382UET6_9ZZZZ</name>
<sequence>MRFNTDQFASDNNFDTPENVDAEYVTEQSMSALWDLVIAPMQDQLTDEDKTLIAVIGMTFKLVAHKAKCYEDIQKGNHDKNSLN</sequence>
<reference evidence="1" key="1">
    <citation type="submission" date="2018-05" db="EMBL/GenBank/DDBJ databases">
        <authorList>
            <person name="Lanie J.A."/>
            <person name="Ng W.-L."/>
            <person name="Kazmierczak K.M."/>
            <person name="Andrzejewski T.M."/>
            <person name="Davidsen T.M."/>
            <person name="Wayne K.J."/>
            <person name="Tettelin H."/>
            <person name="Glass J.I."/>
            <person name="Rusch D."/>
            <person name="Podicherti R."/>
            <person name="Tsui H.-C.T."/>
            <person name="Winkler M.E."/>
        </authorList>
    </citation>
    <scope>NUCLEOTIDE SEQUENCE</scope>
</reference>
<proteinExistence type="predicted"/>